<evidence type="ECO:0000256" key="1">
    <source>
        <dbReference type="ARBA" id="ARBA00023054"/>
    </source>
</evidence>
<dbReference type="EMBL" id="JAGFMF010011851">
    <property type="protein sequence ID" value="KAG8511229.1"/>
    <property type="molecule type" value="Genomic_DNA"/>
</dbReference>
<organism evidence="6 7">
    <name type="scientific">Galemys pyrenaicus</name>
    <name type="common">Iberian desman</name>
    <name type="synonym">Pyrenean desman</name>
    <dbReference type="NCBI Taxonomy" id="202257"/>
    <lineage>
        <taxon>Eukaryota</taxon>
        <taxon>Metazoa</taxon>
        <taxon>Chordata</taxon>
        <taxon>Craniata</taxon>
        <taxon>Vertebrata</taxon>
        <taxon>Euteleostomi</taxon>
        <taxon>Mammalia</taxon>
        <taxon>Eutheria</taxon>
        <taxon>Laurasiatheria</taxon>
        <taxon>Eulipotyphla</taxon>
        <taxon>Talpidae</taxon>
        <taxon>Galemys</taxon>
    </lineage>
</organism>
<dbReference type="Pfam" id="PF14915">
    <property type="entry name" value="CCDC144C"/>
    <property type="match status" value="1"/>
</dbReference>
<feature type="coiled-coil region" evidence="3">
    <location>
        <begin position="523"/>
        <end position="557"/>
    </location>
</feature>
<feature type="domain" description="CCDC144C-like coiled-coil" evidence="5">
    <location>
        <begin position="648"/>
        <end position="964"/>
    </location>
</feature>
<comment type="caution">
    <text evidence="6">The sequence shown here is derived from an EMBL/GenBank/DDBJ whole genome shotgun (WGS) entry which is preliminary data.</text>
</comment>
<name>A0A8J5ZWY1_GALPY</name>
<keyword evidence="1 3" id="KW-0175">Coiled coil</keyword>
<feature type="coiled-coil region" evidence="3">
    <location>
        <begin position="925"/>
        <end position="959"/>
    </location>
</feature>
<feature type="repeat" description="ANK" evidence="2">
    <location>
        <begin position="71"/>
        <end position="103"/>
    </location>
</feature>
<dbReference type="SUPFAM" id="SSF48403">
    <property type="entry name" value="Ankyrin repeat"/>
    <property type="match status" value="1"/>
</dbReference>
<evidence type="ECO:0000259" key="5">
    <source>
        <dbReference type="Pfam" id="PF14915"/>
    </source>
</evidence>
<feature type="compositionally biased region" description="Basic and acidic residues" evidence="4">
    <location>
        <begin position="311"/>
        <end position="325"/>
    </location>
</feature>
<dbReference type="AlphaFoldDB" id="A0A8J5ZWY1"/>
<keyword evidence="7" id="KW-1185">Reference proteome</keyword>
<dbReference type="PANTHER" id="PTHR24147">
    <property type="entry name" value="ANKYRIN REPEAT DOMAIN 36-RELATED"/>
    <property type="match status" value="1"/>
</dbReference>
<feature type="repeat" description="ANK" evidence="2">
    <location>
        <begin position="5"/>
        <end position="37"/>
    </location>
</feature>
<feature type="non-terminal residue" evidence="6">
    <location>
        <position position="964"/>
    </location>
</feature>
<dbReference type="SMART" id="SM00248">
    <property type="entry name" value="ANK"/>
    <property type="match status" value="6"/>
</dbReference>
<dbReference type="Pfam" id="PF00023">
    <property type="entry name" value="Ank"/>
    <property type="match status" value="2"/>
</dbReference>
<evidence type="ECO:0000313" key="6">
    <source>
        <dbReference type="EMBL" id="KAG8511229.1"/>
    </source>
</evidence>
<feature type="region of interest" description="Disordered" evidence="4">
    <location>
        <begin position="499"/>
        <end position="523"/>
    </location>
</feature>
<evidence type="ECO:0000256" key="2">
    <source>
        <dbReference type="PROSITE-ProRule" id="PRU00023"/>
    </source>
</evidence>
<dbReference type="PROSITE" id="PS50297">
    <property type="entry name" value="ANK_REP_REGION"/>
    <property type="match status" value="4"/>
</dbReference>
<sequence>MAALHCRTALHYAAAHGHKELVSLLIDRKCILDQCDDEHRTALVKAVQYQKEECVRILLDHGADPNISDINGNSALHHAITNSDQSVITELLLHNADLEAANKEGFTPLLFAIIHNKTKLAQFLVGKGANVNAVDIIKRPALLFASSLPTTDILKLLLQHGADYTAEDIFGRTAEQYALSNAKLRSYQVITKYKNEILAREHEEKAKDEKKEKDEEKGKDGKKGKNKDKRMDEKKEKDEEKAKDEKKEKDEEKGKDGKKGKNKDKRMDEKKEKDEEKAKDEKKGKNATEEKKHESSDVKLSENVSHAAKSGKTDDQQFSKSKDSYRIPILPSEAVKESENSSGSPCLTNVKSNNKQSVSVEDRRIETDGVGRWCNFHNTEIKRNRYSSWSSVESLDLDDVKPGSLLSVNAEDRKLQTDDNVTRVSGKPKKSQVEGWSASESAGLTSTKPVVMPVRVNDKRREPHQNVTRFPRSNRKEGKKSACESTVSTEFLPVSNETTGVVLPDKDNSRKHGKDRDAGRDQLRRKEEQYWNEAKEKQQLESKLSAIDMELRSLRSHLMKANLTSKLIGDGLSQTSFGGSGGLMHCHASVGLDEVVRVGLQKSWFMSLGIWRAGHAPGLARDGVTRARKPPPPLQLELARLQIGGAWVSDSNERNEREKRLLPERHTLQDEILVLKLEIDKMKNENQEMKRKYFEDIEIFKEKNDFLEKQIEQSKGTFAERIAKDSEQLLILKRENTLLNSKLENEKRNKERLEAKVESCRCRLDAALHDREQSRTSKRDLELNFQRTSTNWLHLQGEMNSDLSALKDHNELLCQQNLKNRSKIDSLEIELKNTKDALKETTLSLEAAQRDLSQKRREEDVECLYWNEQGTVKEYMRKQESLEESVSKLRSEKMLLQQQLIDIYHKADNKEKIRMTIEGQLQDTIRRLQAESETQEKTKDELIDQYNHLKKRIDQYEREKEPRE</sequence>
<feature type="region of interest" description="Disordered" evidence="4">
    <location>
        <begin position="419"/>
        <end position="443"/>
    </location>
</feature>
<protein>
    <submittedName>
        <fullName evidence="6">Ankyrin repeat domain-containing protein 26</fullName>
    </submittedName>
</protein>
<evidence type="ECO:0000256" key="3">
    <source>
        <dbReference type="SAM" id="Coils"/>
    </source>
</evidence>
<dbReference type="InterPro" id="IPR050657">
    <property type="entry name" value="Ankyrin_repeat_domain"/>
</dbReference>
<accession>A0A8J5ZWY1</accession>
<feature type="repeat" description="ANK" evidence="2">
    <location>
        <begin position="38"/>
        <end position="70"/>
    </location>
</feature>
<feature type="repeat" description="ANK" evidence="2">
    <location>
        <begin position="104"/>
        <end position="136"/>
    </location>
</feature>
<feature type="coiled-coil region" evidence="3">
    <location>
        <begin position="824"/>
        <end position="899"/>
    </location>
</feature>
<keyword evidence="2" id="KW-0040">ANK repeat</keyword>
<reference evidence="6" key="1">
    <citation type="journal article" date="2021" name="Evol. Appl.">
        <title>The genome of the Pyrenean desman and the effects of bottlenecks and inbreeding on the genomic landscape of an endangered species.</title>
        <authorList>
            <person name="Escoda L."/>
            <person name="Castresana J."/>
        </authorList>
    </citation>
    <scope>NUCLEOTIDE SEQUENCE</scope>
    <source>
        <strain evidence="6">IBE-C5619</strain>
    </source>
</reference>
<dbReference type="PANTHER" id="PTHR24147:SF60">
    <property type="entry name" value="ANKYRIN REPEAT DOMAIN-CONTAINING PROTEIN 26-RELATED"/>
    <property type="match status" value="1"/>
</dbReference>
<evidence type="ECO:0000256" key="4">
    <source>
        <dbReference type="SAM" id="MobiDB-lite"/>
    </source>
</evidence>
<dbReference type="OrthoDB" id="366390at2759"/>
<feature type="region of interest" description="Disordered" evidence="4">
    <location>
        <begin position="203"/>
        <end position="363"/>
    </location>
</feature>
<dbReference type="InterPro" id="IPR039497">
    <property type="entry name" value="CC144C-like_CC_dom"/>
</dbReference>
<feature type="compositionally biased region" description="Basic and acidic residues" evidence="4">
    <location>
        <begin position="504"/>
        <end position="523"/>
    </location>
</feature>
<gene>
    <name evidence="6" type="ORF">J0S82_004020</name>
</gene>
<evidence type="ECO:0000313" key="7">
    <source>
        <dbReference type="Proteomes" id="UP000700334"/>
    </source>
</evidence>
<dbReference type="Gene3D" id="1.25.40.20">
    <property type="entry name" value="Ankyrin repeat-containing domain"/>
    <property type="match status" value="2"/>
</dbReference>
<dbReference type="Proteomes" id="UP000700334">
    <property type="component" value="Unassembled WGS sequence"/>
</dbReference>
<dbReference type="InterPro" id="IPR036770">
    <property type="entry name" value="Ankyrin_rpt-contain_sf"/>
</dbReference>
<dbReference type="InterPro" id="IPR002110">
    <property type="entry name" value="Ankyrin_rpt"/>
</dbReference>
<proteinExistence type="predicted"/>
<dbReference type="Pfam" id="PF12796">
    <property type="entry name" value="Ank_2"/>
    <property type="match status" value="1"/>
</dbReference>
<feature type="compositionally biased region" description="Basic and acidic residues" evidence="4">
    <location>
        <begin position="203"/>
        <end position="300"/>
    </location>
</feature>
<dbReference type="PRINTS" id="PR01415">
    <property type="entry name" value="ANKYRIN"/>
</dbReference>
<feature type="compositionally biased region" description="Polar residues" evidence="4">
    <location>
        <begin position="340"/>
        <end position="359"/>
    </location>
</feature>
<dbReference type="PROSITE" id="PS50088">
    <property type="entry name" value="ANK_REPEAT"/>
    <property type="match status" value="4"/>
</dbReference>
<feature type="coiled-coil region" evidence="3">
    <location>
        <begin position="665"/>
        <end position="770"/>
    </location>
</feature>